<evidence type="ECO:0000313" key="2">
    <source>
        <dbReference type="EMBL" id="SVC33996.1"/>
    </source>
</evidence>
<evidence type="ECO:0000256" key="1">
    <source>
        <dbReference type="SAM" id="MobiDB-lite"/>
    </source>
</evidence>
<dbReference type="AlphaFoldDB" id="A0A382LBB9"/>
<name>A0A382LBB9_9ZZZZ</name>
<protein>
    <recommendedName>
        <fullName evidence="3">Peptidase C1A papain C-terminal domain-containing protein</fullName>
    </recommendedName>
</protein>
<feature type="region of interest" description="Disordered" evidence="1">
    <location>
        <begin position="1"/>
        <end position="30"/>
    </location>
</feature>
<reference evidence="2" key="1">
    <citation type="submission" date="2018-05" db="EMBL/GenBank/DDBJ databases">
        <authorList>
            <person name="Lanie J.A."/>
            <person name="Ng W.-L."/>
            <person name="Kazmierczak K.M."/>
            <person name="Andrzejewski T.M."/>
            <person name="Davidsen T.M."/>
            <person name="Wayne K.J."/>
            <person name="Tettelin H."/>
            <person name="Glass J.I."/>
            <person name="Rusch D."/>
            <person name="Podicherti R."/>
            <person name="Tsui H.-C.T."/>
            <person name="Winkler M.E."/>
        </authorList>
    </citation>
    <scope>NUCLEOTIDE SEQUENCE</scope>
</reference>
<sequence length="313" mass="35054">MTELDVRPIPQLYGTSYPHRESEGTMPPPPNQLFGSCLTASLEMMVDWLKRENRVKAYSSFRNAAALDGVLTRQGHPNGDQTVHLMWNQATLHNTIYGSAQRLLHLLGSEKSDGGFGLKTRTVSHTKPQSSAPGETVEVVSSDKKYEDWIREFITEDECPVIALVENISLNHREPLDVKRMQNPLTDRPPFSELPPSDINHDEHTTQNGHAVVLAGLHEHPLGVLNYSSMLGRKDLLVLDPSPSIELENNPSRFYEPPPSLTNPAVHTHRVELDEFVPSLQQTRGLITFDMEGSFRELGPFGNWNVVPPFLAD</sequence>
<gene>
    <name evidence="2" type="ORF">METZ01_LOCUS286850</name>
</gene>
<organism evidence="2">
    <name type="scientific">marine metagenome</name>
    <dbReference type="NCBI Taxonomy" id="408172"/>
    <lineage>
        <taxon>unclassified sequences</taxon>
        <taxon>metagenomes</taxon>
        <taxon>ecological metagenomes</taxon>
    </lineage>
</organism>
<dbReference type="EMBL" id="UINC01085970">
    <property type="protein sequence ID" value="SVC33996.1"/>
    <property type="molecule type" value="Genomic_DNA"/>
</dbReference>
<evidence type="ECO:0008006" key="3">
    <source>
        <dbReference type="Google" id="ProtNLM"/>
    </source>
</evidence>
<proteinExistence type="predicted"/>
<accession>A0A382LBB9</accession>